<proteinExistence type="predicted"/>
<gene>
    <name evidence="1" type="ORF">BD310DRAFT_443216</name>
</gene>
<organism evidence="1 2">
    <name type="scientific">Dichomitus squalens</name>
    <dbReference type="NCBI Taxonomy" id="114155"/>
    <lineage>
        <taxon>Eukaryota</taxon>
        <taxon>Fungi</taxon>
        <taxon>Dikarya</taxon>
        <taxon>Basidiomycota</taxon>
        <taxon>Agaricomycotina</taxon>
        <taxon>Agaricomycetes</taxon>
        <taxon>Polyporales</taxon>
        <taxon>Polyporaceae</taxon>
        <taxon>Dichomitus</taxon>
    </lineage>
</organism>
<sequence>MPPHPCRHLLCISCCPLVKPLRRIHRVDAASYADIFLRLVLTALDASQRRSATRTTVTLNIPAHQLRQARRHLSWHYASSKDVKLPAKVTSCGRWHRLRRRCLIVCVRWVDGLWGWLPLVSSVPPARCLLLSRSQHSVR</sequence>
<protein>
    <submittedName>
        <fullName evidence="1">Uncharacterized protein</fullName>
    </submittedName>
</protein>
<dbReference type="Proteomes" id="UP000292082">
    <property type="component" value="Unassembled WGS sequence"/>
</dbReference>
<name>A0A4Q9PW06_9APHY</name>
<evidence type="ECO:0000313" key="1">
    <source>
        <dbReference type="EMBL" id="TBU58813.1"/>
    </source>
</evidence>
<dbReference type="EMBL" id="ML145120">
    <property type="protein sequence ID" value="TBU58813.1"/>
    <property type="molecule type" value="Genomic_DNA"/>
</dbReference>
<reference evidence="1 2" key="1">
    <citation type="submission" date="2019-01" db="EMBL/GenBank/DDBJ databases">
        <title>Draft genome sequences of three monokaryotic isolates of the white-rot basidiomycete fungus Dichomitus squalens.</title>
        <authorList>
            <consortium name="DOE Joint Genome Institute"/>
            <person name="Lopez S.C."/>
            <person name="Andreopoulos B."/>
            <person name="Pangilinan J."/>
            <person name="Lipzen A."/>
            <person name="Riley R."/>
            <person name="Ahrendt S."/>
            <person name="Ng V."/>
            <person name="Barry K."/>
            <person name="Daum C."/>
            <person name="Grigoriev I.V."/>
            <person name="Hilden K.S."/>
            <person name="Makela M.R."/>
            <person name="de Vries R.P."/>
        </authorList>
    </citation>
    <scope>NUCLEOTIDE SEQUENCE [LARGE SCALE GENOMIC DNA]</scope>
    <source>
        <strain evidence="1 2">CBS 464.89</strain>
    </source>
</reference>
<keyword evidence="2" id="KW-1185">Reference proteome</keyword>
<accession>A0A4Q9PW06</accession>
<dbReference type="AlphaFoldDB" id="A0A4Q9PW06"/>
<evidence type="ECO:0000313" key="2">
    <source>
        <dbReference type="Proteomes" id="UP000292082"/>
    </source>
</evidence>